<dbReference type="InterPro" id="IPR016040">
    <property type="entry name" value="NAD(P)-bd_dom"/>
</dbReference>
<evidence type="ECO:0000256" key="6">
    <source>
        <dbReference type="ARBA" id="ARBA00018569"/>
    </source>
</evidence>
<dbReference type="GO" id="GO:0006012">
    <property type="term" value="P:galactose metabolic process"/>
    <property type="evidence" value="ECO:0007669"/>
    <property type="project" value="UniProtKB-UniPathway"/>
</dbReference>
<dbReference type="GO" id="GO:0003978">
    <property type="term" value="F:UDP-glucose 4-epimerase activity"/>
    <property type="evidence" value="ECO:0007669"/>
    <property type="project" value="UniProtKB-UniRule"/>
</dbReference>
<evidence type="ECO:0000256" key="8">
    <source>
        <dbReference type="ARBA" id="ARBA00023235"/>
    </source>
</evidence>
<evidence type="ECO:0000256" key="5">
    <source>
        <dbReference type="ARBA" id="ARBA00013189"/>
    </source>
</evidence>
<dbReference type="NCBIfam" id="NF007956">
    <property type="entry name" value="PRK10675.1"/>
    <property type="match status" value="1"/>
</dbReference>
<evidence type="ECO:0000256" key="9">
    <source>
        <dbReference type="RuleBase" id="RU366046"/>
    </source>
</evidence>
<dbReference type="PANTHER" id="PTHR43725">
    <property type="entry name" value="UDP-GLUCOSE 4-EPIMERASE"/>
    <property type="match status" value="1"/>
</dbReference>
<protein>
    <recommendedName>
        <fullName evidence="6 9">UDP-glucose 4-epimerase</fullName>
        <ecNumber evidence="5 9">5.1.3.2</ecNumber>
    </recommendedName>
</protein>
<dbReference type="NCBIfam" id="TIGR01179">
    <property type="entry name" value="galE"/>
    <property type="match status" value="1"/>
</dbReference>
<evidence type="ECO:0000259" key="10">
    <source>
        <dbReference type="Pfam" id="PF16363"/>
    </source>
</evidence>
<comment type="subunit">
    <text evidence="9">Homodimer.</text>
</comment>
<dbReference type="InterPro" id="IPR005886">
    <property type="entry name" value="UDP_G4E"/>
</dbReference>
<evidence type="ECO:0000256" key="2">
    <source>
        <dbReference type="ARBA" id="ARBA00001911"/>
    </source>
</evidence>
<dbReference type="CDD" id="cd05247">
    <property type="entry name" value="UDP_G4E_1_SDR_e"/>
    <property type="match status" value="1"/>
</dbReference>
<dbReference type="PANTHER" id="PTHR43725:SF47">
    <property type="entry name" value="UDP-GLUCOSE 4-EPIMERASE"/>
    <property type="match status" value="1"/>
</dbReference>
<name>A0A212KD47_9PROT</name>
<reference evidence="11" key="1">
    <citation type="submission" date="2016-04" db="EMBL/GenBank/DDBJ databases">
        <authorList>
            <person name="Evans L.H."/>
            <person name="Alamgir A."/>
            <person name="Owens N."/>
            <person name="Weber N.D."/>
            <person name="Virtaneva K."/>
            <person name="Barbian K."/>
            <person name="Babar A."/>
            <person name="Rosenke K."/>
        </authorList>
    </citation>
    <scope>NUCLEOTIDE SEQUENCE</scope>
    <source>
        <strain evidence="11">86</strain>
    </source>
</reference>
<comment type="cofactor">
    <cofactor evidence="2 9">
        <name>NAD(+)</name>
        <dbReference type="ChEBI" id="CHEBI:57540"/>
    </cofactor>
</comment>
<dbReference type="PRINTS" id="PR01713">
    <property type="entry name" value="NUCEPIMERASE"/>
</dbReference>
<dbReference type="Pfam" id="PF16363">
    <property type="entry name" value="GDP_Man_Dehyd"/>
    <property type="match status" value="1"/>
</dbReference>
<comment type="pathway">
    <text evidence="3 9">Carbohydrate metabolism; galactose metabolism.</text>
</comment>
<proteinExistence type="inferred from homology"/>
<keyword evidence="8 9" id="KW-0413">Isomerase</keyword>
<dbReference type="AlphaFoldDB" id="A0A212KD47"/>
<sequence>MNVLLTGGLGYIGSHTAAALIAAGHAPVLLDNLANAGLDVLDRIAAAAGARPPFVHADVRDTDTVARVLVDHRVDAVIHFAGLKAVGESVRVPLAYFDVNVGGALSLLRAMEATGVRKFIFSSSATVYGAPQYLPFDEAHPTAAINPYGRTKLHVEEVLMDLTAAGGWRAMTLRYFNPVGAHPSGLLGERPNGAPNNLMPFVAQVAAGERPYVEIFGDDYDTPDGTGVRDYIHVMDLAEGHVAALGRFAVDAPGFEAFNLGTGRGYSVREMIAAFAAAAGREIPARVVARRPGDLPCYYADPARAERVLGWRARRGLAEMCESAWRFQSRGVTDTV</sequence>
<dbReference type="EC" id="5.1.3.2" evidence="5 9"/>
<dbReference type="EMBL" id="FLUO01000001">
    <property type="protein sequence ID" value="SBW09613.1"/>
    <property type="molecule type" value="Genomic_DNA"/>
</dbReference>
<evidence type="ECO:0000256" key="4">
    <source>
        <dbReference type="ARBA" id="ARBA00007637"/>
    </source>
</evidence>
<evidence type="ECO:0000256" key="3">
    <source>
        <dbReference type="ARBA" id="ARBA00004947"/>
    </source>
</evidence>
<comment type="similarity">
    <text evidence="4 9">Belongs to the NAD(P)-dependent epimerase/dehydratase family.</text>
</comment>
<dbReference type="GO" id="GO:0005829">
    <property type="term" value="C:cytosol"/>
    <property type="evidence" value="ECO:0007669"/>
    <property type="project" value="TreeGrafter"/>
</dbReference>
<comment type="catalytic activity">
    <reaction evidence="1 9">
        <text>UDP-alpha-D-glucose = UDP-alpha-D-galactose</text>
        <dbReference type="Rhea" id="RHEA:22168"/>
        <dbReference type="ChEBI" id="CHEBI:58885"/>
        <dbReference type="ChEBI" id="CHEBI:66914"/>
        <dbReference type="EC" id="5.1.3.2"/>
    </reaction>
</comment>
<dbReference type="Gene3D" id="3.90.25.10">
    <property type="entry name" value="UDP-galactose 4-epimerase, domain 1"/>
    <property type="match status" value="1"/>
</dbReference>
<feature type="domain" description="NAD(P)-binding" evidence="10">
    <location>
        <begin position="4"/>
        <end position="322"/>
    </location>
</feature>
<evidence type="ECO:0000256" key="1">
    <source>
        <dbReference type="ARBA" id="ARBA00000083"/>
    </source>
</evidence>
<keyword evidence="7 9" id="KW-0520">NAD</keyword>
<dbReference type="SUPFAM" id="SSF51735">
    <property type="entry name" value="NAD(P)-binding Rossmann-fold domains"/>
    <property type="match status" value="1"/>
</dbReference>
<gene>
    <name evidence="11" type="primary">galE</name>
    <name evidence="11" type="ORF">KL86APRO_12634</name>
</gene>
<dbReference type="UniPathway" id="UPA00214"/>
<dbReference type="InterPro" id="IPR036291">
    <property type="entry name" value="NAD(P)-bd_dom_sf"/>
</dbReference>
<evidence type="ECO:0000313" key="11">
    <source>
        <dbReference type="EMBL" id="SBW09613.1"/>
    </source>
</evidence>
<accession>A0A212KD47</accession>
<dbReference type="Gene3D" id="3.40.50.720">
    <property type="entry name" value="NAD(P)-binding Rossmann-like Domain"/>
    <property type="match status" value="1"/>
</dbReference>
<organism evidence="11">
    <name type="scientific">uncultured Alphaproteobacteria bacterium</name>
    <dbReference type="NCBI Taxonomy" id="91750"/>
    <lineage>
        <taxon>Bacteria</taxon>
        <taxon>Pseudomonadati</taxon>
        <taxon>Pseudomonadota</taxon>
        <taxon>Alphaproteobacteria</taxon>
        <taxon>environmental samples</taxon>
    </lineage>
</organism>
<evidence type="ECO:0000256" key="7">
    <source>
        <dbReference type="ARBA" id="ARBA00023027"/>
    </source>
</evidence>
<keyword evidence="9" id="KW-0119">Carbohydrate metabolism</keyword>